<evidence type="ECO:0000313" key="3">
    <source>
        <dbReference type="EMBL" id="RCW92848.1"/>
    </source>
</evidence>
<gene>
    <name evidence="3" type="ORF">DFP77_1565</name>
</gene>
<dbReference type="InterPro" id="IPR012675">
    <property type="entry name" value="Beta-grasp_dom_sf"/>
</dbReference>
<dbReference type="InterPro" id="IPR001433">
    <property type="entry name" value="OxRdtase_FAD/NAD-bd"/>
</dbReference>
<protein>
    <submittedName>
        <fullName evidence="3">Phthalate 4,5-dioxygenase reductase subunit</fullName>
    </submittedName>
</protein>
<dbReference type="InterPro" id="IPR036010">
    <property type="entry name" value="2Fe-2S_ferredoxin-like_sf"/>
</dbReference>
<dbReference type="InterPro" id="IPR001041">
    <property type="entry name" value="2Fe-2S_ferredoxin-type"/>
</dbReference>
<dbReference type="SUPFAM" id="SSF54292">
    <property type="entry name" value="2Fe-2S ferredoxin-like"/>
    <property type="match status" value="1"/>
</dbReference>
<dbReference type="PROSITE" id="PS51384">
    <property type="entry name" value="FAD_FR"/>
    <property type="match status" value="1"/>
</dbReference>
<dbReference type="InterPro" id="IPR017927">
    <property type="entry name" value="FAD-bd_FR_type"/>
</dbReference>
<dbReference type="RefSeq" id="WP_114413730.1">
    <property type="nucleotide sequence ID" value="NZ_QPJQ01000056.1"/>
</dbReference>
<dbReference type="CDD" id="cd00207">
    <property type="entry name" value="fer2"/>
    <property type="match status" value="1"/>
</dbReference>
<dbReference type="PRINTS" id="PR00409">
    <property type="entry name" value="PHDIOXRDTASE"/>
</dbReference>
<dbReference type="InterPro" id="IPR017938">
    <property type="entry name" value="Riboflavin_synthase-like_b-brl"/>
</dbReference>
<dbReference type="InterPro" id="IPR052353">
    <property type="entry name" value="Benzoxazolinone_Detox_Enz"/>
</dbReference>
<dbReference type="InterPro" id="IPR001709">
    <property type="entry name" value="Flavoprot_Pyr_Nucl_cyt_Rdtase"/>
</dbReference>
<dbReference type="GO" id="GO:0051537">
    <property type="term" value="F:2 iron, 2 sulfur cluster binding"/>
    <property type="evidence" value="ECO:0007669"/>
    <property type="project" value="InterPro"/>
</dbReference>
<dbReference type="AlphaFoldDB" id="A0A368ZKN3"/>
<reference evidence="3 4" key="1">
    <citation type="submission" date="2018-07" db="EMBL/GenBank/DDBJ databases">
        <title>Genomic Encyclopedia of Type Strains, Phase III (KMG-III): the genomes of soil and plant-associated and newly described type strains.</title>
        <authorList>
            <person name="Whitman W."/>
        </authorList>
    </citation>
    <scope>NUCLEOTIDE SEQUENCE [LARGE SCALE GENOMIC DNA]</scope>
    <source>
        <strain evidence="3 4">CECT 7731</strain>
    </source>
</reference>
<proteinExistence type="predicted"/>
<dbReference type="CDD" id="cd06185">
    <property type="entry name" value="PDR_like"/>
    <property type="match status" value="1"/>
</dbReference>
<feature type="domain" description="2Fe-2S ferredoxin-type" evidence="1">
    <location>
        <begin position="224"/>
        <end position="309"/>
    </location>
</feature>
<keyword evidence="3" id="KW-0560">Oxidoreductase</keyword>
<dbReference type="InterPro" id="IPR006058">
    <property type="entry name" value="2Fe2S_fd_BS"/>
</dbReference>
<dbReference type="PROSITE" id="PS00197">
    <property type="entry name" value="2FE2S_FER_1"/>
    <property type="match status" value="1"/>
</dbReference>
<dbReference type="PROSITE" id="PS51085">
    <property type="entry name" value="2FE2S_FER_2"/>
    <property type="match status" value="1"/>
</dbReference>
<dbReference type="EMBL" id="QPJQ01000056">
    <property type="protein sequence ID" value="RCW92848.1"/>
    <property type="molecule type" value="Genomic_DNA"/>
</dbReference>
<dbReference type="SUPFAM" id="SSF63380">
    <property type="entry name" value="Riboflavin synthase domain-like"/>
    <property type="match status" value="1"/>
</dbReference>
<organism evidence="3 4">
    <name type="scientific">Marinomonas foliarum</name>
    <dbReference type="NCBI Taxonomy" id="491950"/>
    <lineage>
        <taxon>Bacteria</taxon>
        <taxon>Pseudomonadati</taxon>
        <taxon>Pseudomonadota</taxon>
        <taxon>Gammaproteobacteria</taxon>
        <taxon>Oceanospirillales</taxon>
        <taxon>Oceanospirillaceae</taxon>
        <taxon>Marinomonas</taxon>
    </lineage>
</organism>
<dbReference type="Gene3D" id="3.40.50.80">
    <property type="entry name" value="Nucleotide-binding domain of ferredoxin-NADP reductase (FNR) module"/>
    <property type="match status" value="1"/>
</dbReference>
<dbReference type="Gene3D" id="3.10.20.30">
    <property type="match status" value="1"/>
</dbReference>
<dbReference type="InterPro" id="IPR039261">
    <property type="entry name" value="FNR_nucleotide-bd"/>
</dbReference>
<keyword evidence="3" id="KW-0223">Dioxygenase</keyword>
<dbReference type="Pfam" id="PF00175">
    <property type="entry name" value="NAD_binding_1"/>
    <property type="match status" value="1"/>
</dbReference>
<dbReference type="Gene3D" id="2.40.30.10">
    <property type="entry name" value="Translation factors"/>
    <property type="match status" value="1"/>
</dbReference>
<dbReference type="PANTHER" id="PTHR30212:SF2">
    <property type="entry name" value="PROTEIN YIIM"/>
    <property type="match status" value="1"/>
</dbReference>
<dbReference type="Proteomes" id="UP000253506">
    <property type="component" value="Unassembled WGS sequence"/>
</dbReference>
<dbReference type="Pfam" id="PF00111">
    <property type="entry name" value="Fer2"/>
    <property type="match status" value="1"/>
</dbReference>
<sequence>MKLQVSARRTLTPEIEEFTLTPVDSQPLPPAEPGSHISITTPSGAHRYYSLVYSGDNPNAYTVAIKKEPNSRGGSKSMHEQATVSTILDVETSDNEFPLGPKHDALLIGGGIGITPIYSMAQQLKAEGRKFRVIYLARSYEKAAYADELQELCGDDIIIHYSEGDSSNAFDFWDLLMTPTQEHIYCCGPTSLMEEVKGGTGHWPDGRVHFEEFMPIEIIRDNDTEFTIELAKSGETITVPADRTILEALRANGHDFSSSCETGTCGTCKCTYMEGEVDHRDLALMDDEKSDTIMLCVSRAKGDHLVLDI</sequence>
<evidence type="ECO:0000259" key="2">
    <source>
        <dbReference type="PROSITE" id="PS51384"/>
    </source>
</evidence>
<accession>A0A368ZKN3</accession>
<feature type="domain" description="FAD-binding FR-type" evidence="2">
    <location>
        <begin position="1"/>
        <end position="108"/>
    </location>
</feature>
<dbReference type="PANTHER" id="PTHR30212">
    <property type="entry name" value="PROTEIN YIIM"/>
    <property type="match status" value="1"/>
</dbReference>
<evidence type="ECO:0000313" key="4">
    <source>
        <dbReference type="Proteomes" id="UP000253506"/>
    </source>
</evidence>
<dbReference type="OrthoDB" id="4258484at2"/>
<evidence type="ECO:0000259" key="1">
    <source>
        <dbReference type="PROSITE" id="PS51085"/>
    </source>
</evidence>
<dbReference type="PRINTS" id="PR00371">
    <property type="entry name" value="FPNCR"/>
</dbReference>
<name>A0A368ZKN3_9GAMM</name>
<dbReference type="SUPFAM" id="SSF52343">
    <property type="entry name" value="Ferredoxin reductase-like, C-terminal NADP-linked domain"/>
    <property type="match status" value="1"/>
</dbReference>
<comment type="caution">
    <text evidence="3">The sequence shown here is derived from an EMBL/GenBank/DDBJ whole genome shotgun (WGS) entry which is preliminary data.</text>
</comment>
<dbReference type="GO" id="GO:0051213">
    <property type="term" value="F:dioxygenase activity"/>
    <property type="evidence" value="ECO:0007669"/>
    <property type="project" value="UniProtKB-KW"/>
</dbReference>